<dbReference type="Proteomes" id="UP000008064">
    <property type="component" value="Unassembled WGS sequence"/>
</dbReference>
<proteinExistence type="predicted"/>
<reference evidence="1" key="1">
    <citation type="submission" date="2011-04" db="EMBL/GenBank/DDBJ databases">
        <title>Evolution of plant cell wall degrading machinery underlies the functional diversity of forest fungi.</title>
        <authorList>
            <consortium name="US DOE Joint Genome Institute (JGI-PGF)"/>
            <person name="Eastwood D.C."/>
            <person name="Floudas D."/>
            <person name="Binder M."/>
            <person name="Majcherczyk A."/>
            <person name="Schneider P."/>
            <person name="Aerts A."/>
            <person name="Asiegbu F.O."/>
            <person name="Baker S.E."/>
            <person name="Barry K."/>
            <person name="Bendiksby M."/>
            <person name="Blumentritt M."/>
            <person name="Coutinho P.M."/>
            <person name="Cullen D."/>
            <person name="Cullen D."/>
            <person name="Gathman A."/>
            <person name="Goodell B."/>
            <person name="Henrissat B."/>
            <person name="Ihrmark K."/>
            <person name="Kauserud H."/>
            <person name="Kohler A."/>
            <person name="LaButti K."/>
            <person name="Lapidus A."/>
            <person name="Lavin J.L."/>
            <person name="Lee Y.-H."/>
            <person name="Lindquist E."/>
            <person name="Lilly W."/>
            <person name="Lucas S."/>
            <person name="Morin E."/>
            <person name="Murat C."/>
            <person name="Oguiza J.A."/>
            <person name="Park J."/>
            <person name="Pisabarro A.G."/>
            <person name="Riley R."/>
            <person name="Rosling A."/>
            <person name="Salamov A."/>
            <person name="Schmidt O."/>
            <person name="Schmutz J."/>
            <person name="Skrede I."/>
            <person name="Stenlid J."/>
            <person name="Wiebenga A."/>
            <person name="Xie X."/>
            <person name="Kues U."/>
            <person name="Hibbett D.S."/>
            <person name="Hoffmeister D."/>
            <person name="Hogberg N."/>
            <person name="Martin F."/>
            <person name="Grigoriev I.V."/>
            <person name="Watkinson S.C."/>
        </authorList>
    </citation>
    <scope>NUCLEOTIDE SEQUENCE</scope>
    <source>
        <strain evidence="1">S7.9</strain>
    </source>
</reference>
<accession>F8NPY3</accession>
<dbReference type="OrthoDB" id="3229878at2759"/>
<dbReference type="HOGENOM" id="CLU_995911_0_0_1"/>
<dbReference type="EMBL" id="GL945431">
    <property type="protein sequence ID" value="EGO27771.1"/>
    <property type="molecule type" value="Genomic_DNA"/>
</dbReference>
<gene>
    <name evidence="1" type="ORF">SERLADRAFT_461814</name>
</gene>
<dbReference type="GeneID" id="18818278"/>
<evidence type="ECO:0000313" key="1">
    <source>
        <dbReference type="EMBL" id="EGO27771.1"/>
    </source>
</evidence>
<dbReference type="RefSeq" id="XP_007315862.1">
    <property type="nucleotide sequence ID" value="XM_007315800.1"/>
</dbReference>
<feature type="non-terminal residue" evidence="1">
    <location>
        <position position="280"/>
    </location>
</feature>
<sequence>MLAEAQPQNHPRLREKLDAMLKKCEKEGCFPDDLDLTVAPVQRHNDFMIQWIYVIDLDRNTFHINGQPFFRLDNLPDPETFEDVISEDSYNVKACSVECPAEFRYNWKVPPPAVDESVLARYHDLSSGDTAVSIGTMLSLHDHLTDKESVRVGLIEVLIGQCITTQPLSIAFKEFESFTDHREIEPYYWSIACSVANLPFNIYALRNEPDPSDRLSQTELVWVRRDTCVHITTHLDDEKNLQGSVVRLVDEVMKCPNKDAVVFGVAFSIYHCVIVRIDRL</sequence>
<dbReference type="KEGG" id="sla:SERLADRAFT_461814"/>
<protein>
    <submittedName>
        <fullName evidence="1">Uncharacterized protein</fullName>
    </submittedName>
</protein>
<dbReference type="AlphaFoldDB" id="F8NPY3"/>
<organism>
    <name type="scientific">Serpula lacrymans var. lacrymans (strain S7.9)</name>
    <name type="common">Dry rot fungus</name>
    <dbReference type="NCBI Taxonomy" id="578457"/>
    <lineage>
        <taxon>Eukaryota</taxon>
        <taxon>Fungi</taxon>
        <taxon>Dikarya</taxon>
        <taxon>Basidiomycota</taxon>
        <taxon>Agaricomycotina</taxon>
        <taxon>Agaricomycetes</taxon>
        <taxon>Agaricomycetidae</taxon>
        <taxon>Boletales</taxon>
        <taxon>Coniophorineae</taxon>
        <taxon>Serpulaceae</taxon>
        <taxon>Serpula</taxon>
    </lineage>
</organism>
<name>F8NPY3_SERL9</name>